<feature type="compositionally biased region" description="Polar residues" evidence="1">
    <location>
        <begin position="235"/>
        <end position="253"/>
    </location>
</feature>
<reference evidence="2 3" key="1">
    <citation type="submission" date="2023-02" db="EMBL/GenBank/DDBJ databases">
        <title>Genome Sequence of L. cardiaca H63T.</title>
        <authorList>
            <person name="Lopez A.E."/>
            <person name="Cianciotto N.P."/>
        </authorList>
    </citation>
    <scope>NUCLEOTIDE SEQUENCE [LARGE SCALE GENOMIC DNA]</scope>
    <source>
        <strain evidence="2 3">H63</strain>
    </source>
</reference>
<sequence>MHQFNRESRLTVYHMPGRNITVVQGNSGVVYPFYKSTGYNSQSDETWLPWMGYFAPHPLEECKNQLYMAKPGICSLSPEIIGILKKHLNQNTLNFIGRLGNDESLIISSCLGGGEWSRFPDLRKELMNLRTIKKYIKHIEIASIKNIELPLSASRELVLFKGINCTHLVLASQAIVADKMESLTTEESSKYVSDFYVQDKERFPSLNDLTDLRDARHASQIRFKYLQKLGHRHPASSNDKNSNEAISKSNRSV</sequence>
<dbReference type="RefSeq" id="WP_275089409.1">
    <property type="nucleotide sequence ID" value="NZ_CP119078.1"/>
</dbReference>
<proteinExistence type="predicted"/>
<dbReference type="EMBL" id="CP119078">
    <property type="protein sequence ID" value="WED43599.1"/>
    <property type="molecule type" value="Genomic_DNA"/>
</dbReference>
<protein>
    <submittedName>
        <fullName evidence="2">Uncharacterized protein</fullName>
    </submittedName>
</protein>
<gene>
    <name evidence="2" type="ORF">PXX05_02150</name>
</gene>
<accession>A0ABY8AV28</accession>
<organism evidence="2 3">
    <name type="scientific">Legionella cardiaca</name>
    <dbReference type="NCBI Taxonomy" id="1071983"/>
    <lineage>
        <taxon>Bacteria</taxon>
        <taxon>Pseudomonadati</taxon>
        <taxon>Pseudomonadota</taxon>
        <taxon>Gammaproteobacteria</taxon>
        <taxon>Legionellales</taxon>
        <taxon>Legionellaceae</taxon>
        <taxon>Legionella</taxon>
    </lineage>
</organism>
<keyword evidence="3" id="KW-1185">Reference proteome</keyword>
<feature type="region of interest" description="Disordered" evidence="1">
    <location>
        <begin position="230"/>
        <end position="253"/>
    </location>
</feature>
<evidence type="ECO:0000256" key="1">
    <source>
        <dbReference type="SAM" id="MobiDB-lite"/>
    </source>
</evidence>
<name>A0ABY8AV28_9GAMM</name>
<evidence type="ECO:0000313" key="3">
    <source>
        <dbReference type="Proteomes" id="UP001222087"/>
    </source>
</evidence>
<evidence type="ECO:0000313" key="2">
    <source>
        <dbReference type="EMBL" id="WED43599.1"/>
    </source>
</evidence>
<dbReference type="Proteomes" id="UP001222087">
    <property type="component" value="Chromosome"/>
</dbReference>